<keyword evidence="6" id="KW-1185">Reference proteome</keyword>
<evidence type="ECO:0000256" key="1">
    <source>
        <dbReference type="ARBA" id="ARBA00005901"/>
    </source>
</evidence>
<evidence type="ECO:0000256" key="4">
    <source>
        <dbReference type="SAM" id="MobiDB-lite"/>
    </source>
</evidence>
<dbReference type="PANTHER" id="PTHR45715">
    <property type="entry name" value="ATPASE H+-TRANSPORTING V1 SUBUNIT E1A-RELATED"/>
    <property type="match status" value="1"/>
</dbReference>
<keyword evidence="2" id="KW-0813">Transport</keyword>
<evidence type="ECO:0008006" key="7">
    <source>
        <dbReference type="Google" id="ProtNLM"/>
    </source>
</evidence>
<comment type="similarity">
    <text evidence="1">Belongs to the V-ATPase E subunit family.</text>
</comment>
<protein>
    <recommendedName>
        <fullName evidence="7">Vacuolar ATP synthase subunit E</fullName>
    </recommendedName>
</protein>
<dbReference type="GO" id="GO:0033178">
    <property type="term" value="C:proton-transporting two-sector ATPase complex, catalytic domain"/>
    <property type="evidence" value="ECO:0007669"/>
    <property type="project" value="InterPro"/>
</dbReference>
<evidence type="ECO:0000256" key="3">
    <source>
        <dbReference type="ARBA" id="ARBA00023065"/>
    </source>
</evidence>
<feature type="region of interest" description="Disordered" evidence="4">
    <location>
        <begin position="20"/>
        <end position="39"/>
    </location>
</feature>
<dbReference type="Gene3D" id="3.30.2320.30">
    <property type="entry name" value="ATP synthase, E subunit, C-terminal"/>
    <property type="match status" value="1"/>
</dbReference>
<keyword evidence="3" id="KW-0406">Ion transport</keyword>
<dbReference type="EMBL" id="ML977146">
    <property type="protein sequence ID" value="KAF1989133.1"/>
    <property type="molecule type" value="Genomic_DNA"/>
</dbReference>
<dbReference type="Proteomes" id="UP000800041">
    <property type="component" value="Unassembled WGS sequence"/>
</dbReference>
<evidence type="ECO:0000313" key="6">
    <source>
        <dbReference type="Proteomes" id="UP000800041"/>
    </source>
</evidence>
<evidence type="ECO:0000256" key="2">
    <source>
        <dbReference type="ARBA" id="ARBA00022448"/>
    </source>
</evidence>
<dbReference type="Gene3D" id="6.10.250.1620">
    <property type="match status" value="1"/>
</dbReference>
<proteinExistence type="inferred from homology"/>
<dbReference type="InterPro" id="IPR038495">
    <property type="entry name" value="ATPase_E_C"/>
</dbReference>
<gene>
    <name evidence="5" type="ORF">K402DRAFT_391290</name>
</gene>
<feature type="compositionally biased region" description="Polar residues" evidence="4">
    <location>
        <begin position="26"/>
        <end position="39"/>
    </location>
</feature>
<reference evidence="5" key="1">
    <citation type="journal article" date="2020" name="Stud. Mycol.">
        <title>101 Dothideomycetes genomes: a test case for predicting lifestyles and emergence of pathogens.</title>
        <authorList>
            <person name="Haridas S."/>
            <person name="Albert R."/>
            <person name="Binder M."/>
            <person name="Bloem J."/>
            <person name="Labutti K."/>
            <person name="Salamov A."/>
            <person name="Andreopoulos B."/>
            <person name="Baker S."/>
            <person name="Barry K."/>
            <person name="Bills G."/>
            <person name="Bluhm B."/>
            <person name="Cannon C."/>
            <person name="Castanera R."/>
            <person name="Culley D."/>
            <person name="Daum C."/>
            <person name="Ezra D."/>
            <person name="Gonzalez J."/>
            <person name="Henrissat B."/>
            <person name="Kuo A."/>
            <person name="Liang C."/>
            <person name="Lipzen A."/>
            <person name="Lutzoni F."/>
            <person name="Magnuson J."/>
            <person name="Mondo S."/>
            <person name="Nolan M."/>
            <person name="Ohm R."/>
            <person name="Pangilinan J."/>
            <person name="Park H.-J."/>
            <person name="Ramirez L."/>
            <person name="Alfaro M."/>
            <person name="Sun H."/>
            <person name="Tritt A."/>
            <person name="Yoshinaga Y."/>
            <person name="Zwiers L.-H."/>
            <person name="Turgeon B."/>
            <person name="Goodwin S."/>
            <person name="Spatafora J."/>
            <person name="Crous P."/>
            <person name="Grigoriev I."/>
        </authorList>
    </citation>
    <scope>NUCLEOTIDE SEQUENCE</scope>
    <source>
        <strain evidence="5">CBS 113979</strain>
    </source>
</reference>
<dbReference type="AlphaFoldDB" id="A0A6G1H7C1"/>
<dbReference type="SUPFAM" id="SSF160527">
    <property type="entry name" value="V-type ATPase subunit E-like"/>
    <property type="match status" value="1"/>
</dbReference>
<evidence type="ECO:0000313" key="5">
    <source>
        <dbReference type="EMBL" id="KAF1989133.1"/>
    </source>
</evidence>
<dbReference type="GO" id="GO:0046961">
    <property type="term" value="F:proton-transporting ATPase activity, rotational mechanism"/>
    <property type="evidence" value="ECO:0007669"/>
    <property type="project" value="InterPro"/>
</dbReference>
<name>A0A6G1H7C1_9PEZI</name>
<organism evidence="5 6">
    <name type="scientific">Aulographum hederae CBS 113979</name>
    <dbReference type="NCBI Taxonomy" id="1176131"/>
    <lineage>
        <taxon>Eukaryota</taxon>
        <taxon>Fungi</taxon>
        <taxon>Dikarya</taxon>
        <taxon>Ascomycota</taxon>
        <taxon>Pezizomycotina</taxon>
        <taxon>Dothideomycetes</taxon>
        <taxon>Pleosporomycetidae</taxon>
        <taxon>Aulographales</taxon>
        <taxon>Aulographaceae</taxon>
    </lineage>
</organism>
<dbReference type="HAMAP" id="MF_00311">
    <property type="entry name" value="ATP_synth_E_arch"/>
    <property type="match status" value="1"/>
</dbReference>
<dbReference type="OrthoDB" id="10263003at2759"/>
<dbReference type="Pfam" id="PF01991">
    <property type="entry name" value="vATP-synt_E"/>
    <property type="match status" value="1"/>
</dbReference>
<dbReference type="InterPro" id="IPR002842">
    <property type="entry name" value="ATPase_V1_Esu"/>
</dbReference>
<accession>A0A6G1H7C1</accession>
<sequence length="283" mass="31432">MRGACGTVVVATSGQSKRVAPRALSPSFNSRPPAQSLTTTHLRSLSPPIAPLYNTAAMAMSDDQVAGELKKMTAFIKQEAIEKAKEIRIKADEEFAIEKSKLVRQETASIDSSYEKKFKQASMSQQITRSTVSNKSRLRILSARQELTDDLFLKAGDKLPAVTKDKGKYTDICKKLMLEGMYALNEPKIMVRARKADYDIMKSAIGKAEEEYKKEMEKDVKIEIDESNPLPEGSSGGVTIVNGTGKIDINNTFEERLHLLETDALPAIRLTLFGENTNRKFHD</sequence>